<organism evidence="1 2">
    <name type="scientific">Renibacterium salmoninarum (strain ATCC 33209 / DSM 20767 / JCM 11484 / NBRC 15589 / NCIMB 2235)</name>
    <dbReference type="NCBI Taxonomy" id="288705"/>
    <lineage>
        <taxon>Bacteria</taxon>
        <taxon>Bacillati</taxon>
        <taxon>Actinomycetota</taxon>
        <taxon>Actinomycetes</taxon>
        <taxon>Micrococcales</taxon>
        <taxon>Micrococcaceae</taxon>
        <taxon>Renibacterium</taxon>
    </lineage>
</organism>
<dbReference type="STRING" id="288705.RSal33209_2676"/>
<accession>A9WRW9</accession>
<evidence type="ECO:0000313" key="2">
    <source>
        <dbReference type="Proteomes" id="UP000002007"/>
    </source>
</evidence>
<name>A9WRW9_RENSM</name>
<evidence type="ECO:0000313" key="1">
    <source>
        <dbReference type="EMBL" id="ABY24401.1"/>
    </source>
</evidence>
<gene>
    <name evidence="1" type="ordered locus">RSal33209_2676</name>
</gene>
<dbReference type="Proteomes" id="UP000002007">
    <property type="component" value="Chromosome"/>
</dbReference>
<proteinExistence type="predicted"/>
<dbReference type="AlphaFoldDB" id="A9WRW9"/>
<sequence>MGLLRQDEMVDRKIVQLALLQGGAVRRVELLRAGVTPKMMAHAVESSQIALFPRGVYAVTGTPSWWIDARRRGAELGCISAAVTRGLWVVSKPEKWHVCAPNSRISGPFIRHRSRGRPSVLDVVLQCLRCLPEREAFAVAESSVVLRQLTLAQLRAATLGRNKCQNQRDCCPNQPGVRVNFGNGGPLRT</sequence>
<reference evidence="2" key="1">
    <citation type="journal article" date="2008" name="J. Bacteriol.">
        <title>Genome sequence of the fish pathogen Renibacterium salmoninarum suggests reductive evolution away from an environmental Arthrobacter ancestor.</title>
        <authorList>
            <person name="Wiens G.D."/>
            <person name="Rockey D.D."/>
            <person name="Wu Z."/>
            <person name="Chang J."/>
            <person name="Levy R."/>
            <person name="Crane S."/>
            <person name="Chen D.S."/>
            <person name="Capri G.R."/>
            <person name="Burnett J.R."/>
            <person name="Sudheesh P.S."/>
            <person name="Schipma M.J."/>
            <person name="Burd H."/>
            <person name="Bhattacharyya A."/>
            <person name="Rhodes L.D."/>
            <person name="Kaul R."/>
            <person name="Strom M.S."/>
        </authorList>
    </citation>
    <scope>NUCLEOTIDE SEQUENCE [LARGE SCALE GENOMIC DNA]</scope>
    <source>
        <strain evidence="2">ATCC 33209 / DSM 20767 / JCM 11484 / NBRC 15589 / NCIMB 2235</strain>
    </source>
</reference>
<dbReference type="KEGG" id="rsa:RSal33209_2676"/>
<keyword evidence="2" id="KW-1185">Reference proteome</keyword>
<dbReference type="EMBL" id="CP000910">
    <property type="protein sequence ID" value="ABY24401.1"/>
    <property type="molecule type" value="Genomic_DNA"/>
</dbReference>
<dbReference type="HOGENOM" id="CLU_1433407_0_0_11"/>
<protein>
    <recommendedName>
        <fullName evidence="3">Transcriptional regulator, AbiEi antitoxin, Type IV TA system</fullName>
    </recommendedName>
</protein>
<evidence type="ECO:0008006" key="3">
    <source>
        <dbReference type="Google" id="ProtNLM"/>
    </source>
</evidence>